<dbReference type="GO" id="GO:0003677">
    <property type="term" value="F:DNA binding"/>
    <property type="evidence" value="ECO:0007669"/>
    <property type="project" value="UniProtKB-KW"/>
</dbReference>
<dbReference type="SMART" id="SM00347">
    <property type="entry name" value="HTH_MARR"/>
    <property type="match status" value="1"/>
</dbReference>
<dbReference type="KEGG" id="sagq:EP23_05140"/>
<dbReference type="Pfam" id="PF01047">
    <property type="entry name" value="MarR"/>
    <property type="match status" value="1"/>
</dbReference>
<keyword evidence="3" id="KW-0804">Transcription</keyword>
<dbReference type="InterPro" id="IPR000835">
    <property type="entry name" value="HTH_MarR-typ"/>
</dbReference>
<evidence type="ECO:0000259" key="4">
    <source>
        <dbReference type="PROSITE" id="PS50995"/>
    </source>
</evidence>
<sequence>MTDKQKQIESILFTHKAAMLSKVIWKNAERDWQNWLRKSGITMNEHLILMTIYAFGRVTISDISRYGVMHVSTAYNFAKRLEQQGLLTLEKDTNDKRNTYIHLTDNGTKLIEEIFEQYNIENNTVYQASEQFSSEMFHKPNFSDAHYLVAKMHGKDFIDDVNACHNHLRKHLLDVE</sequence>
<dbReference type="SUPFAM" id="SSF46785">
    <property type="entry name" value="Winged helix' DNA-binding domain"/>
    <property type="match status" value="1"/>
</dbReference>
<dbReference type="Proteomes" id="UP001065705">
    <property type="component" value="Chromosome"/>
</dbReference>
<dbReference type="InterPro" id="IPR036388">
    <property type="entry name" value="WH-like_DNA-bd_sf"/>
</dbReference>
<dbReference type="InterPro" id="IPR039422">
    <property type="entry name" value="MarR/SlyA-like"/>
</dbReference>
<proteinExistence type="predicted"/>
<evidence type="ECO:0000256" key="1">
    <source>
        <dbReference type="ARBA" id="ARBA00023015"/>
    </source>
</evidence>
<reference evidence="5" key="1">
    <citation type="submission" date="2019-11" db="EMBL/GenBank/DDBJ databases">
        <title>Whole genome comparisons of Staphylococcus agnetis isolates from cattle and chickens.</title>
        <authorList>
            <person name="Rhoads D."/>
            <person name="Shwani A."/>
            <person name="Adkins P."/>
            <person name="Calcutt M."/>
            <person name="Middleton J."/>
        </authorList>
    </citation>
    <scope>NUCLEOTIDE SEQUENCE</scope>
    <source>
        <strain evidence="5">1387</strain>
    </source>
</reference>
<dbReference type="InterPro" id="IPR036390">
    <property type="entry name" value="WH_DNA-bd_sf"/>
</dbReference>
<reference evidence="6" key="2">
    <citation type="submission" date="2022-03" db="EMBL/GenBank/DDBJ databases">
        <title>Comparative Genomics of East African Camel-Associated Staphylococcaceae spp.: Diversity and Inheritance of Traits Involved in Host-Pathogen Interactions.</title>
        <authorList>
            <person name="Akarsu H."/>
            <person name="Liljander A."/>
            <person name="Younan M."/>
            <person name="Brodard I."/>
            <person name="Glucks I."/>
            <person name="Labroussaa F."/>
            <person name="Overesch G."/>
            <person name="Kuhnert P."/>
            <person name="Perreten V."/>
            <person name="Drexler J.F."/>
            <person name="Corman V.M."/>
            <person name="Falquet L."/>
            <person name="Jores J."/>
        </authorList>
    </citation>
    <scope>NUCLEOTIDE SEQUENCE</scope>
    <source>
        <strain evidence="6">IVB6197</strain>
    </source>
</reference>
<dbReference type="NCBIfam" id="NF010349">
    <property type="entry name" value="PRK13777.1"/>
    <property type="match status" value="1"/>
</dbReference>
<evidence type="ECO:0000313" key="6">
    <source>
        <dbReference type="EMBL" id="UXU58113.1"/>
    </source>
</evidence>
<keyword evidence="1" id="KW-0805">Transcription regulation</keyword>
<organism evidence="5 7">
    <name type="scientific">Staphylococcus agnetis</name>
    <dbReference type="NCBI Taxonomy" id="985762"/>
    <lineage>
        <taxon>Bacteria</taxon>
        <taxon>Bacillati</taxon>
        <taxon>Bacillota</taxon>
        <taxon>Bacilli</taxon>
        <taxon>Bacillales</taxon>
        <taxon>Staphylococcaceae</taxon>
        <taxon>Staphylococcus</taxon>
    </lineage>
</organism>
<dbReference type="PROSITE" id="PS50995">
    <property type="entry name" value="HTH_MARR_2"/>
    <property type="match status" value="1"/>
</dbReference>
<dbReference type="AlphaFoldDB" id="A0A2T4MJS8"/>
<dbReference type="OrthoDB" id="2393954at2"/>
<dbReference type="PROSITE" id="PS01117">
    <property type="entry name" value="HTH_MARR_1"/>
    <property type="match status" value="1"/>
</dbReference>
<dbReference type="GO" id="GO:0003700">
    <property type="term" value="F:DNA-binding transcription factor activity"/>
    <property type="evidence" value="ECO:0007669"/>
    <property type="project" value="InterPro"/>
</dbReference>
<evidence type="ECO:0000256" key="2">
    <source>
        <dbReference type="ARBA" id="ARBA00023125"/>
    </source>
</evidence>
<protein>
    <submittedName>
        <fullName evidence="5">HTH-type transcriptional regulator Hpr</fullName>
    </submittedName>
</protein>
<name>A0A2T4MJS8_9STAP</name>
<dbReference type="GO" id="GO:0006950">
    <property type="term" value="P:response to stress"/>
    <property type="evidence" value="ECO:0007669"/>
    <property type="project" value="TreeGrafter"/>
</dbReference>
<dbReference type="RefSeq" id="WP_060551372.1">
    <property type="nucleotide sequence ID" value="NZ_CP009623.1"/>
</dbReference>
<dbReference type="EMBL" id="WMFL01000069">
    <property type="protein sequence ID" value="NJI02285.1"/>
    <property type="molecule type" value="Genomic_DNA"/>
</dbReference>
<dbReference type="Proteomes" id="UP000646308">
    <property type="component" value="Unassembled WGS sequence"/>
</dbReference>
<feature type="domain" description="HTH marR-type" evidence="4">
    <location>
        <begin position="17"/>
        <end position="154"/>
    </location>
</feature>
<dbReference type="InterPro" id="IPR023187">
    <property type="entry name" value="Tscrpt_reg_MarR-type_CS"/>
</dbReference>
<gene>
    <name evidence="5" type="ORF">GLV84_05395</name>
    <name evidence="6" type="ORF">MUA95_04865</name>
</gene>
<evidence type="ECO:0000256" key="3">
    <source>
        <dbReference type="ARBA" id="ARBA00023163"/>
    </source>
</evidence>
<dbReference type="Gene3D" id="1.10.10.10">
    <property type="entry name" value="Winged helix-like DNA-binding domain superfamily/Winged helix DNA-binding domain"/>
    <property type="match status" value="1"/>
</dbReference>
<evidence type="ECO:0000313" key="5">
    <source>
        <dbReference type="EMBL" id="NJI02285.1"/>
    </source>
</evidence>
<keyword evidence="2" id="KW-0238">DNA-binding</keyword>
<accession>A0A2T4MJS8</accession>
<dbReference type="PANTHER" id="PTHR33164:SF58">
    <property type="entry name" value="DNA-BINDING TRANSCRIPTIONAL REPRESSOR SCOC"/>
    <property type="match status" value="1"/>
</dbReference>
<dbReference type="PANTHER" id="PTHR33164">
    <property type="entry name" value="TRANSCRIPTIONAL REGULATOR, MARR FAMILY"/>
    <property type="match status" value="1"/>
</dbReference>
<dbReference type="GeneID" id="57691970"/>
<evidence type="ECO:0000313" key="7">
    <source>
        <dbReference type="Proteomes" id="UP000646308"/>
    </source>
</evidence>
<dbReference type="EMBL" id="CP094809">
    <property type="protein sequence ID" value="UXU58113.1"/>
    <property type="molecule type" value="Genomic_DNA"/>
</dbReference>